<evidence type="ECO:0000313" key="3">
    <source>
        <dbReference type="Proteomes" id="UP000309618"/>
    </source>
</evidence>
<evidence type="ECO:0000313" key="2">
    <source>
        <dbReference type="EMBL" id="THJ43657.1"/>
    </source>
</evidence>
<dbReference type="RefSeq" id="WP_136502096.1">
    <property type="nucleotide sequence ID" value="NZ_SSUX01000011.1"/>
</dbReference>
<keyword evidence="1" id="KW-1133">Transmembrane helix</keyword>
<dbReference type="EMBL" id="SSUX01000011">
    <property type="protein sequence ID" value="THJ43657.1"/>
    <property type="molecule type" value="Genomic_DNA"/>
</dbReference>
<organism evidence="2 3">
    <name type="scientific">Aeromonas veronii</name>
    <dbReference type="NCBI Taxonomy" id="654"/>
    <lineage>
        <taxon>Bacteria</taxon>
        <taxon>Pseudomonadati</taxon>
        <taxon>Pseudomonadota</taxon>
        <taxon>Gammaproteobacteria</taxon>
        <taxon>Aeromonadales</taxon>
        <taxon>Aeromonadaceae</taxon>
        <taxon>Aeromonas</taxon>
    </lineage>
</organism>
<feature type="transmembrane region" description="Helical" evidence="1">
    <location>
        <begin position="28"/>
        <end position="51"/>
    </location>
</feature>
<comment type="caution">
    <text evidence="2">The sequence shown here is derived from an EMBL/GenBank/DDBJ whole genome shotgun (WGS) entry which is preliminary data.</text>
</comment>
<keyword evidence="1" id="KW-0812">Transmembrane</keyword>
<keyword evidence="1" id="KW-0472">Membrane</keyword>
<dbReference type="AlphaFoldDB" id="A0A4S5CCZ5"/>
<evidence type="ECO:0008006" key="4">
    <source>
        <dbReference type="Google" id="ProtNLM"/>
    </source>
</evidence>
<protein>
    <recommendedName>
        <fullName evidence="4">Toxin co-regulated pilus biosynthesis protein Q C-terminal domain-containing protein</fullName>
    </recommendedName>
</protein>
<name>A0A4S5CCZ5_AERVE</name>
<reference evidence="2 3" key="1">
    <citation type="submission" date="2019-04" db="EMBL/GenBank/DDBJ databases">
        <title>Comparative genomics of Aeromonas veronii strains pathogenic to fish.</title>
        <authorList>
            <person name="Cascarano M.C."/>
            <person name="Smyrli M."/>
            <person name="Katharios P."/>
        </authorList>
    </citation>
    <scope>NUCLEOTIDE SEQUENCE [LARGE SCALE GENOMIC DNA]</scope>
    <source>
        <strain evidence="2 3">XU1</strain>
    </source>
</reference>
<proteinExistence type="predicted"/>
<sequence length="231" mass="25322">MSSWRSLNFYSKVGVDSLSIPAAAVAPWFFQIFIPKLWVVLGPYSLILIFCHLKKIRARRLLALIKRKMFVREIRMANSSGHKSVLGIVFLVSGIGLVADDAHAAFELLDVSGSSYTAPAAHNGGATYSAGLPKIQGNRLNGYGHQTPLKDVMVLSIPATWDVRYSKPELRDIKIDFRADNISTDELLQDVATRYGVTIKVGESSGVVQVDWTGQACTSGNNPKLKLKTIC</sequence>
<gene>
    <name evidence="2" type="ORF">E8Q35_15235</name>
</gene>
<accession>A0A4S5CCZ5</accession>
<evidence type="ECO:0000256" key="1">
    <source>
        <dbReference type="SAM" id="Phobius"/>
    </source>
</evidence>
<dbReference type="Proteomes" id="UP000309618">
    <property type="component" value="Unassembled WGS sequence"/>
</dbReference>